<evidence type="ECO:0000256" key="1">
    <source>
        <dbReference type="SAM" id="MobiDB-lite"/>
    </source>
</evidence>
<organism evidence="3 4">
    <name type="scientific">Candidatus Colimorpha enterica</name>
    <dbReference type="NCBI Taxonomy" id="3083063"/>
    <lineage>
        <taxon>Bacteria</taxon>
        <taxon>Pseudomonadati</taxon>
        <taxon>Bacteroidota</taxon>
        <taxon>Bacteroidia</taxon>
        <taxon>Bacteroidales</taxon>
        <taxon>Candidatus Colimorpha</taxon>
    </lineage>
</organism>
<proteinExistence type="predicted"/>
<evidence type="ECO:0000313" key="3">
    <source>
        <dbReference type="EMBL" id="MCI5756224.1"/>
    </source>
</evidence>
<dbReference type="CDD" id="cd03811">
    <property type="entry name" value="GT4_GT28_WabH-like"/>
    <property type="match status" value="1"/>
</dbReference>
<dbReference type="InterPro" id="IPR001296">
    <property type="entry name" value="Glyco_trans_1"/>
</dbReference>
<dbReference type="PANTHER" id="PTHR12526">
    <property type="entry name" value="GLYCOSYLTRANSFERASE"/>
    <property type="match status" value="1"/>
</dbReference>
<accession>A0AAE3K223</accession>
<dbReference type="AlphaFoldDB" id="A0AAE3K223"/>
<feature type="region of interest" description="Disordered" evidence="1">
    <location>
        <begin position="386"/>
        <end position="412"/>
    </location>
</feature>
<evidence type="ECO:0000259" key="2">
    <source>
        <dbReference type="Pfam" id="PF00534"/>
    </source>
</evidence>
<evidence type="ECO:0000313" key="4">
    <source>
        <dbReference type="Proteomes" id="UP001139365"/>
    </source>
</evidence>
<sequence length="412" mass="46893">MTSIAFFTLDMTMNGASKALIDILNHLDYDKVSVDVYVCAFGGELDNEFPGQVNVIPVPRYPSDPVGLIRCAAKHPIHFIRSLRQKKRLASEKKHINCEATSFRMPIIDKKYDAAIAFRHYNLDTMYVINNMKAKKKYFWVHGEANLTPDEQELLGKYYKKYDGVFPVSKTAENRLCAYFPWLREKSVILNNITDADKLKRLADEGNGFDDNCQGLRILSIGRLSPEKGFIMAAEACKILSDKGYDFRWYIAGDGIERAKIEKYISQNGISDKLTLLGTVMNPYRMLRECDIYVTCSLSETFSLTVMEAKTFERPILSTDIPAIRERVIAGETALLADTTPDSLAEGLAKLLDDECLRKRISYNQSLEEHSDFSMITLFMNKISPERNNERNTPAIGFNKQTPSRKDPRKPQ</sequence>
<name>A0AAE3K223_9BACT</name>
<reference evidence="3 4" key="1">
    <citation type="submission" date="2022-03" db="EMBL/GenBank/DDBJ databases">
        <title>Metagenome-assembled genomes from swine fecal metagenomes.</title>
        <authorList>
            <person name="Holman D.B."/>
            <person name="Kommadath A."/>
        </authorList>
    </citation>
    <scope>NUCLEOTIDE SEQUENCE [LARGE SCALE GENOMIC DNA]</scope>
    <source>
        <strain evidence="3">SUG147</strain>
    </source>
</reference>
<comment type="caution">
    <text evidence="3">The sequence shown here is derived from an EMBL/GenBank/DDBJ whole genome shotgun (WGS) entry which is preliminary data.</text>
</comment>
<protein>
    <submittedName>
        <fullName evidence="3">Glycosyltransferase</fullName>
    </submittedName>
</protein>
<dbReference type="Pfam" id="PF00534">
    <property type="entry name" value="Glycos_transf_1"/>
    <property type="match status" value="1"/>
</dbReference>
<gene>
    <name evidence="3" type="ORF">MR241_08030</name>
</gene>
<dbReference type="SUPFAM" id="SSF53756">
    <property type="entry name" value="UDP-Glycosyltransferase/glycogen phosphorylase"/>
    <property type="match status" value="1"/>
</dbReference>
<dbReference type="Proteomes" id="UP001139365">
    <property type="component" value="Unassembled WGS sequence"/>
</dbReference>
<dbReference type="EMBL" id="JALEMU010000130">
    <property type="protein sequence ID" value="MCI5756224.1"/>
    <property type="molecule type" value="Genomic_DNA"/>
</dbReference>
<dbReference type="Gene3D" id="3.40.50.2000">
    <property type="entry name" value="Glycogen Phosphorylase B"/>
    <property type="match status" value="2"/>
</dbReference>
<feature type="domain" description="Glycosyl transferase family 1" evidence="2">
    <location>
        <begin position="218"/>
        <end position="364"/>
    </location>
</feature>
<dbReference type="GO" id="GO:0016757">
    <property type="term" value="F:glycosyltransferase activity"/>
    <property type="evidence" value="ECO:0007669"/>
    <property type="project" value="InterPro"/>
</dbReference>